<dbReference type="InterPro" id="IPR027417">
    <property type="entry name" value="P-loop_NTPase"/>
</dbReference>
<dbReference type="PANTHER" id="PTHR43204">
    <property type="entry name" value="ABC TRANSPORTER I FAMILY MEMBER 6, CHLOROPLASTIC"/>
    <property type="match status" value="1"/>
</dbReference>
<organism evidence="5 6">
    <name type="scientific">Candidatus Segetimicrobium genomatis</name>
    <dbReference type="NCBI Taxonomy" id="2569760"/>
    <lineage>
        <taxon>Bacteria</taxon>
        <taxon>Bacillati</taxon>
        <taxon>Candidatus Sysuimicrobiota</taxon>
        <taxon>Candidatus Sysuimicrobiia</taxon>
        <taxon>Candidatus Sysuimicrobiales</taxon>
        <taxon>Candidatus Segetimicrobiaceae</taxon>
        <taxon>Candidatus Segetimicrobium</taxon>
    </lineage>
</organism>
<comment type="similarity">
    <text evidence="1">Belongs to the ABC transporter superfamily. Ycf16 family.</text>
</comment>
<dbReference type="InterPro" id="IPR003439">
    <property type="entry name" value="ABC_transporter-like_ATP-bd"/>
</dbReference>
<dbReference type="PROSITE" id="PS50893">
    <property type="entry name" value="ABC_TRANSPORTER_2"/>
    <property type="match status" value="1"/>
</dbReference>
<dbReference type="CDD" id="cd03217">
    <property type="entry name" value="ABC_FeS_Assembly"/>
    <property type="match status" value="1"/>
</dbReference>
<dbReference type="AlphaFoldDB" id="A0A537JGU9"/>
<dbReference type="EMBL" id="VBAN01000147">
    <property type="protein sequence ID" value="TMI82724.1"/>
    <property type="molecule type" value="Genomic_DNA"/>
</dbReference>
<protein>
    <submittedName>
        <fullName evidence="5">Fe-S cluster assembly ATPase SufC</fullName>
    </submittedName>
</protein>
<evidence type="ECO:0000256" key="3">
    <source>
        <dbReference type="ARBA" id="ARBA00022840"/>
    </source>
</evidence>
<dbReference type="GO" id="GO:0016887">
    <property type="term" value="F:ATP hydrolysis activity"/>
    <property type="evidence" value="ECO:0007669"/>
    <property type="project" value="InterPro"/>
</dbReference>
<feature type="domain" description="ABC transporter" evidence="4">
    <location>
        <begin position="5"/>
        <end position="252"/>
    </location>
</feature>
<dbReference type="PROSITE" id="PS00211">
    <property type="entry name" value="ABC_TRANSPORTER_1"/>
    <property type="match status" value="1"/>
</dbReference>
<dbReference type="InterPro" id="IPR017871">
    <property type="entry name" value="ABC_transporter-like_CS"/>
</dbReference>
<dbReference type="InterPro" id="IPR003593">
    <property type="entry name" value="AAA+_ATPase"/>
</dbReference>
<dbReference type="SUPFAM" id="SSF52540">
    <property type="entry name" value="P-loop containing nucleoside triphosphate hydrolases"/>
    <property type="match status" value="1"/>
</dbReference>
<keyword evidence="3" id="KW-0067">ATP-binding</keyword>
<evidence type="ECO:0000313" key="6">
    <source>
        <dbReference type="Proteomes" id="UP000318093"/>
    </source>
</evidence>
<evidence type="ECO:0000256" key="2">
    <source>
        <dbReference type="ARBA" id="ARBA00022741"/>
    </source>
</evidence>
<dbReference type="GO" id="GO:0005524">
    <property type="term" value="F:ATP binding"/>
    <property type="evidence" value="ECO:0007669"/>
    <property type="project" value="UniProtKB-KW"/>
</dbReference>
<dbReference type="InterPro" id="IPR010230">
    <property type="entry name" value="FeS-cluster_ATPase_SufC"/>
</dbReference>
<reference evidence="5 6" key="1">
    <citation type="journal article" date="2019" name="Nat. Microbiol.">
        <title>Mediterranean grassland soil C-N compound turnover is dependent on rainfall and depth, and is mediated by genomically divergent microorganisms.</title>
        <authorList>
            <person name="Diamond S."/>
            <person name="Andeer P.F."/>
            <person name="Li Z."/>
            <person name="Crits-Christoph A."/>
            <person name="Burstein D."/>
            <person name="Anantharaman K."/>
            <person name="Lane K.R."/>
            <person name="Thomas B.C."/>
            <person name="Pan C."/>
            <person name="Northen T.R."/>
            <person name="Banfield J.F."/>
        </authorList>
    </citation>
    <scope>NUCLEOTIDE SEQUENCE [LARGE SCALE GENOMIC DNA]</scope>
    <source>
        <strain evidence="5">NP_6</strain>
    </source>
</reference>
<evidence type="ECO:0000259" key="4">
    <source>
        <dbReference type="PROSITE" id="PS50893"/>
    </source>
</evidence>
<comment type="caution">
    <text evidence="5">The sequence shown here is derived from an EMBL/GenBank/DDBJ whole genome shotgun (WGS) entry which is preliminary data.</text>
</comment>
<name>A0A537JGU9_9BACT</name>
<proteinExistence type="inferred from homology"/>
<accession>A0A537JGU9</accession>
<evidence type="ECO:0000313" key="5">
    <source>
        <dbReference type="EMBL" id="TMI82724.1"/>
    </source>
</evidence>
<dbReference type="Proteomes" id="UP000318093">
    <property type="component" value="Unassembled WGS sequence"/>
</dbReference>
<dbReference type="NCBIfam" id="TIGR01978">
    <property type="entry name" value="sufC"/>
    <property type="match status" value="1"/>
</dbReference>
<dbReference type="Gene3D" id="3.40.50.300">
    <property type="entry name" value="P-loop containing nucleotide triphosphate hydrolases"/>
    <property type="match status" value="1"/>
</dbReference>
<dbReference type="PANTHER" id="PTHR43204:SF1">
    <property type="entry name" value="ABC TRANSPORTER I FAMILY MEMBER 6, CHLOROPLASTIC"/>
    <property type="match status" value="1"/>
</dbReference>
<evidence type="ECO:0000256" key="1">
    <source>
        <dbReference type="ARBA" id="ARBA00006216"/>
    </source>
</evidence>
<dbReference type="Pfam" id="PF00005">
    <property type="entry name" value="ABC_tran"/>
    <property type="match status" value="1"/>
</dbReference>
<keyword evidence="2" id="KW-0547">Nucleotide-binding</keyword>
<dbReference type="SMART" id="SM00382">
    <property type="entry name" value="AAA"/>
    <property type="match status" value="1"/>
</dbReference>
<gene>
    <name evidence="5" type="primary">sufC</name>
    <name evidence="5" type="ORF">E6H03_05000</name>
</gene>
<sequence length="278" mass="30337">MNAELSIRDLWAQVEDKVILKGTNLTVRAGEIHALMGPNGSGKSTLANVLMGNPFYQVTKGEVLYKGEDLVAMAPDERARKGLFIAFQYPVSIPGVTMASFLRTAVSARRGIDKDGLMSLAEFQKLVKAKVAELQVDPAVLGRYVNEGFSGGEKKRAEILQMAVLEPEIAIMDETDSGLDVDAVKIVAAGVNRMYETSGRTLGVLVITHYPRILKYIQPTTVHVMFDGRIVTSGDAVLADELDQIGYDGIRAQYEQVAAEVAHEGEVRSAGKVFWVRH</sequence>